<dbReference type="RefSeq" id="WP_154725264.1">
    <property type="nucleotide sequence ID" value="NZ_UXHF01000002.1"/>
</dbReference>
<evidence type="ECO:0000313" key="1">
    <source>
        <dbReference type="EMBL" id="VDC50099.1"/>
    </source>
</evidence>
<accession>A0A7Z8Y3P3</accession>
<reference evidence="1 2" key="1">
    <citation type="submission" date="2018-11" db="EMBL/GenBank/DDBJ databases">
        <authorList>
            <person name="Peiro R."/>
            <person name="Begona"/>
            <person name="Cbmso G."/>
            <person name="Lopez M."/>
            <person name="Gonzalez S."/>
            <person name="Sacristan E."/>
            <person name="Castillo E."/>
        </authorList>
    </citation>
    <scope>NUCLEOTIDE SEQUENCE [LARGE SCALE GENOMIC DNA]</scope>
    <source>
        <strain evidence="1">Brev_genome</strain>
    </source>
</reference>
<name>A0A7Z8Y3P3_9CAUL</name>
<gene>
    <name evidence="1" type="ORF">BREV_BREV_00175</name>
</gene>
<comment type="caution">
    <text evidence="1">The sequence shown here is derived from an EMBL/GenBank/DDBJ whole genome shotgun (WGS) entry which is preliminary data.</text>
</comment>
<dbReference type="AlphaFoldDB" id="A0A7Z8Y3P3"/>
<evidence type="ECO:0000313" key="2">
    <source>
        <dbReference type="Proteomes" id="UP000289220"/>
    </source>
</evidence>
<sequence length="177" mass="20221">MWIEIDFITNVIGVRSDLEKLAVELLVPYRTREVADILAIPVMHPLHCFQSRVANVTRLGRTDDTAMRQLHASPIVLEHYIEEQLVAGDSREAQRVLRGLADFLQNDADGRRAHEVCRYDPMAILDRAAMDDRLDRRFRGFNIAGMTLRLRLGREMRRARTAFGRLFPPAPDAVNAS</sequence>
<dbReference type="EMBL" id="UXHF01000002">
    <property type="protein sequence ID" value="VDC50099.1"/>
    <property type="molecule type" value="Genomic_DNA"/>
</dbReference>
<dbReference type="Proteomes" id="UP000289220">
    <property type="component" value="Unassembled WGS sequence"/>
</dbReference>
<protein>
    <submittedName>
        <fullName evidence="1">Uncharacterized protein</fullName>
    </submittedName>
</protein>
<keyword evidence="2" id="KW-1185">Reference proteome</keyword>
<organism evidence="1 2">
    <name type="scientific">Brevundimonas mediterranea</name>
    <dbReference type="NCBI Taxonomy" id="74329"/>
    <lineage>
        <taxon>Bacteria</taxon>
        <taxon>Pseudomonadati</taxon>
        <taxon>Pseudomonadota</taxon>
        <taxon>Alphaproteobacteria</taxon>
        <taxon>Caulobacterales</taxon>
        <taxon>Caulobacteraceae</taxon>
        <taxon>Brevundimonas</taxon>
    </lineage>
</organism>
<proteinExistence type="predicted"/>